<dbReference type="Pfam" id="PF03198">
    <property type="entry name" value="Glyco_hydro_72"/>
    <property type="match status" value="1"/>
</dbReference>
<dbReference type="EC" id="2.4.1.-" evidence="10"/>
<reference evidence="13 14" key="1">
    <citation type="submission" date="2024-02" db="EMBL/GenBank/DDBJ databases">
        <title>A draft genome for the cacao thread blight pathogen Marasmius crinis-equi.</title>
        <authorList>
            <person name="Cohen S.P."/>
            <person name="Baruah I.K."/>
            <person name="Amoako-Attah I."/>
            <person name="Bukari Y."/>
            <person name="Meinhardt L.W."/>
            <person name="Bailey B.A."/>
        </authorList>
    </citation>
    <scope>NUCLEOTIDE SEQUENCE [LARGE SCALE GENOMIC DNA]</scope>
    <source>
        <strain evidence="13 14">GH-76</strain>
    </source>
</reference>
<evidence type="ECO:0000313" key="14">
    <source>
        <dbReference type="Proteomes" id="UP001465976"/>
    </source>
</evidence>
<evidence type="ECO:0000259" key="12">
    <source>
        <dbReference type="SMART" id="SM00768"/>
    </source>
</evidence>
<keyword evidence="14" id="KW-1185">Reference proteome</keyword>
<dbReference type="InterPro" id="IPR012946">
    <property type="entry name" value="X8"/>
</dbReference>
<dbReference type="InterPro" id="IPR017853">
    <property type="entry name" value="GH"/>
</dbReference>
<feature type="compositionally biased region" description="Low complexity" evidence="11">
    <location>
        <begin position="495"/>
        <end position="507"/>
    </location>
</feature>
<gene>
    <name evidence="13" type="primary">PHR2</name>
    <name evidence="13" type="ORF">V5O48_004394</name>
</gene>
<dbReference type="InterPro" id="IPR004886">
    <property type="entry name" value="Glucanosyltransferase"/>
</dbReference>
<keyword evidence="4 10" id="KW-0336">GPI-anchor</keyword>
<feature type="signal peptide" evidence="10">
    <location>
        <begin position="1"/>
        <end position="23"/>
    </location>
</feature>
<evidence type="ECO:0000256" key="5">
    <source>
        <dbReference type="ARBA" id="ARBA00022729"/>
    </source>
</evidence>
<dbReference type="PANTHER" id="PTHR31468">
    <property type="entry name" value="1,3-BETA-GLUCANOSYLTRANSFERASE GAS1"/>
    <property type="match status" value="1"/>
</dbReference>
<comment type="caution">
    <text evidence="13">The sequence shown here is derived from an EMBL/GenBank/DDBJ whole genome shotgun (WGS) entry which is preliminary data.</text>
</comment>
<evidence type="ECO:0000256" key="8">
    <source>
        <dbReference type="ARBA" id="ARBA00023180"/>
    </source>
</evidence>
<feature type="domain" description="X8" evidence="12">
    <location>
        <begin position="390"/>
        <end position="493"/>
    </location>
</feature>
<name>A0ABR3FQ83_9AGAR</name>
<dbReference type="Proteomes" id="UP001465976">
    <property type="component" value="Unassembled WGS sequence"/>
</dbReference>
<accession>A0ABR3FQ83</accession>
<dbReference type="Pfam" id="PF07983">
    <property type="entry name" value="X8"/>
    <property type="match status" value="1"/>
</dbReference>
<keyword evidence="8" id="KW-0325">Glycoprotein</keyword>
<dbReference type="SUPFAM" id="SSF51445">
    <property type="entry name" value="(Trans)glycosidases"/>
    <property type="match status" value="1"/>
</dbReference>
<evidence type="ECO:0000256" key="3">
    <source>
        <dbReference type="ARBA" id="ARBA00007528"/>
    </source>
</evidence>
<dbReference type="PANTHER" id="PTHR31468:SF2">
    <property type="entry name" value="1,3-BETA-GLUCANOSYLTRANSFERASE GAS1"/>
    <property type="match status" value="1"/>
</dbReference>
<keyword evidence="5 10" id="KW-0732">Signal</keyword>
<feature type="compositionally biased region" description="Gly residues" evidence="11">
    <location>
        <begin position="508"/>
        <end position="526"/>
    </location>
</feature>
<feature type="chain" id="PRO_5044987274" description="1,3-beta-glucanosyltransferase" evidence="10">
    <location>
        <begin position="24"/>
        <end position="559"/>
    </location>
</feature>
<evidence type="ECO:0000256" key="1">
    <source>
        <dbReference type="ARBA" id="ARBA00004196"/>
    </source>
</evidence>
<comment type="similarity">
    <text evidence="3 10">Belongs to the glycosyl hydrolase 72 family.</text>
</comment>
<evidence type="ECO:0000256" key="2">
    <source>
        <dbReference type="ARBA" id="ARBA00004589"/>
    </source>
</evidence>
<sequence length="559" mass="57981">MVPNFAAATALVAAASSLLGVGALPKVSRSGRYLYTDDGNRFYIRGIGYQEQGQVIVDPNNPFGEPSTYIDPLADDSACARDIPFLKQLNVNTIRVYSVDSSKNHDSCMKALDDAGIYTLIDLSLPLNGSIDRVAPSWSTNILNQYLTTIDAFSKYSNVLGYNVANEAVNSTVTQISPYVKAAARDVKAYLKSKSSSALVGYAAIDGSPDFRNALANFLSCDSSGQNSDATSIDLYGLNNYEWCGDSTFANSYQGTTSDYQNYNVVAYFSEFGCVTQPPRLWTEVAALFSSQMSNVWSGGIAFSYFPAQSAGGSFGMVNISSDGKTVTTGDDFSRLKDQYGKVSPPNSPSKSSATATYPACPSTNSAFVASTNLPPTPDQNACGCLANSLSCQFKPASANYSGVLGTLVDTACGLLGQKSLNCDDIGGNGQTGTYGRLSGCDPTIKLSYVMSEFYEANNRDAQACSFGGNGTVNPLAPSSASAANSAATSCVSNPSGTFTPSSPSSPVGGGSSSNNGNNGGSSSSGGNGAVALVGDKSALVGVAAVVLTGVMSAVWTLF</sequence>
<protein>
    <recommendedName>
        <fullName evidence="10">1,3-beta-glucanosyltransferase</fullName>
        <ecNumber evidence="10">2.4.1.-</ecNumber>
    </recommendedName>
</protein>
<organism evidence="13 14">
    <name type="scientific">Marasmius crinis-equi</name>
    <dbReference type="NCBI Taxonomy" id="585013"/>
    <lineage>
        <taxon>Eukaryota</taxon>
        <taxon>Fungi</taxon>
        <taxon>Dikarya</taxon>
        <taxon>Basidiomycota</taxon>
        <taxon>Agaricomycotina</taxon>
        <taxon>Agaricomycetes</taxon>
        <taxon>Agaricomycetidae</taxon>
        <taxon>Agaricales</taxon>
        <taxon>Marasmiineae</taxon>
        <taxon>Marasmiaceae</taxon>
        <taxon>Marasmius</taxon>
    </lineage>
</organism>
<keyword evidence="6 10" id="KW-0472">Membrane</keyword>
<proteinExistence type="inferred from homology"/>
<comment type="subcellular location">
    <subcellularLocation>
        <location evidence="1">Cell envelope</location>
    </subcellularLocation>
    <subcellularLocation>
        <location evidence="10">Cell membrane</location>
        <topology evidence="10">Lipid-anchor</topology>
        <topology evidence="10">GPI-anchor</topology>
    </subcellularLocation>
    <subcellularLocation>
        <location evidence="2">Membrane</location>
        <topology evidence="2">Lipid-anchor</topology>
        <topology evidence="2">GPI-anchor</topology>
    </subcellularLocation>
</comment>
<dbReference type="Gene3D" id="1.20.58.1040">
    <property type="match status" value="1"/>
</dbReference>
<feature type="region of interest" description="Disordered" evidence="11">
    <location>
        <begin position="495"/>
        <end position="526"/>
    </location>
</feature>
<evidence type="ECO:0000256" key="7">
    <source>
        <dbReference type="ARBA" id="ARBA00023157"/>
    </source>
</evidence>
<evidence type="ECO:0000256" key="10">
    <source>
        <dbReference type="RuleBase" id="RU361209"/>
    </source>
</evidence>
<evidence type="ECO:0000256" key="6">
    <source>
        <dbReference type="ARBA" id="ARBA00023136"/>
    </source>
</evidence>
<dbReference type="SMART" id="SM00768">
    <property type="entry name" value="X8"/>
    <property type="match status" value="1"/>
</dbReference>
<evidence type="ECO:0000256" key="9">
    <source>
        <dbReference type="ARBA" id="ARBA00023288"/>
    </source>
</evidence>
<dbReference type="EMBL" id="JBAHYK010000147">
    <property type="protein sequence ID" value="KAL0577596.1"/>
    <property type="molecule type" value="Genomic_DNA"/>
</dbReference>
<dbReference type="Gene3D" id="3.20.20.80">
    <property type="entry name" value="Glycosidases"/>
    <property type="match status" value="1"/>
</dbReference>
<evidence type="ECO:0000256" key="4">
    <source>
        <dbReference type="ARBA" id="ARBA00022622"/>
    </source>
</evidence>
<keyword evidence="10" id="KW-0808">Transferase</keyword>
<comment type="function">
    <text evidence="10">Splits internally a 1,3-beta-glucan molecule and transfers the newly generated reducing end (the donor) to the non-reducing end of another 1,3-beta-glucan molecule (the acceptor) forming a 1,3-beta linkage, resulting in the elongation of 1,3-beta-glucan chains in the cell wall.</text>
</comment>
<evidence type="ECO:0000256" key="11">
    <source>
        <dbReference type="SAM" id="MobiDB-lite"/>
    </source>
</evidence>
<evidence type="ECO:0000313" key="13">
    <source>
        <dbReference type="EMBL" id="KAL0577596.1"/>
    </source>
</evidence>
<keyword evidence="7" id="KW-1015">Disulfide bond</keyword>
<keyword evidence="9 10" id="KW-0449">Lipoprotein</keyword>